<keyword evidence="4" id="KW-0762">Sugar transport</keyword>
<dbReference type="GO" id="GO:0009401">
    <property type="term" value="P:phosphoenolpyruvate-dependent sugar phosphotransferase system"/>
    <property type="evidence" value="ECO:0007669"/>
    <property type="project" value="UniProtKB-KW"/>
</dbReference>
<dbReference type="GO" id="GO:0005886">
    <property type="term" value="C:plasma membrane"/>
    <property type="evidence" value="ECO:0007669"/>
    <property type="project" value="UniProtKB-SubCell"/>
</dbReference>
<evidence type="ECO:0000256" key="6">
    <source>
        <dbReference type="ARBA" id="ARBA00022692"/>
    </source>
</evidence>
<dbReference type="PANTHER" id="PTHR32502:SF5">
    <property type="entry name" value="N-ACETYLGALACTOSAMINE PERMEASE IID COMPONENT-RELATED"/>
    <property type="match status" value="1"/>
</dbReference>
<evidence type="ECO:0000256" key="8">
    <source>
        <dbReference type="ARBA" id="ARBA00023136"/>
    </source>
</evidence>
<evidence type="ECO:0008006" key="14">
    <source>
        <dbReference type="Google" id="ProtNLM"/>
    </source>
</evidence>
<dbReference type="InterPro" id="IPR050303">
    <property type="entry name" value="GatZ_KbaZ_carbometab"/>
</dbReference>
<comment type="subcellular location">
    <subcellularLocation>
        <location evidence="1">Cell membrane</location>
        <topology evidence="1">Multi-pass membrane protein</topology>
    </subcellularLocation>
</comment>
<dbReference type="EMBL" id="ASWF01000001">
    <property type="protein sequence ID" value="EOT82160.1"/>
    <property type="molecule type" value="Genomic_DNA"/>
</dbReference>
<dbReference type="PANTHER" id="PTHR32502">
    <property type="entry name" value="N-ACETYLGALACTOSAMINE PERMEASE II COMPONENT-RELATED"/>
    <property type="match status" value="1"/>
</dbReference>
<feature type="transmembrane region" description="Helical" evidence="9">
    <location>
        <begin position="264"/>
        <end position="283"/>
    </location>
</feature>
<dbReference type="EMBL" id="AJAL01000020">
    <property type="protein sequence ID" value="EOH74981.1"/>
    <property type="molecule type" value="Genomic_DNA"/>
</dbReference>
<dbReference type="Pfam" id="PF03613">
    <property type="entry name" value="EIID-AGA"/>
    <property type="match status" value="1"/>
</dbReference>
<organism evidence="10 12">
    <name type="scientific">Enterococcus raffinosus ATCC 49464</name>
    <dbReference type="NCBI Taxonomy" id="1158602"/>
    <lineage>
        <taxon>Bacteria</taxon>
        <taxon>Bacillati</taxon>
        <taxon>Bacillota</taxon>
        <taxon>Bacilli</taxon>
        <taxon>Lactobacillales</taxon>
        <taxon>Enterococcaceae</taxon>
        <taxon>Enterococcus</taxon>
    </lineage>
</organism>
<evidence type="ECO:0000256" key="3">
    <source>
        <dbReference type="ARBA" id="ARBA00022475"/>
    </source>
</evidence>
<dbReference type="HOGENOM" id="CLU_060742_2_0_9"/>
<keyword evidence="2" id="KW-0813">Transport</keyword>
<dbReference type="Proteomes" id="UP000013877">
    <property type="component" value="Unassembled WGS sequence"/>
</dbReference>
<evidence type="ECO:0000313" key="11">
    <source>
        <dbReference type="EMBL" id="EOT82160.1"/>
    </source>
</evidence>
<name>R2R2V7_9ENTE</name>
<accession>R2R2V7</accession>
<evidence type="ECO:0000256" key="7">
    <source>
        <dbReference type="ARBA" id="ARBA00022989"/>
    </source>
</evidence>
<sequence length="284" mass="31195">MKNQEAEVSTQNDSGKVDKLDKKTLNRVFNRWYMTCEMSNSFERLQTVSFCYSMIPALEKLFTTPESFKEGLIRHMNFFNTEAIWGTPIHGIVVAMEEQKSNNEDIPDPAIMGLKTGLMGPLAGIGDTLTWGTIKTIIYSIAITFAMEGNILAIFIAALFPIVTYYISKVLFHLGYSVGKDSVKNLLQSGLVHELISGTGILGLFMMGALSAQYVHLETPLKFNVGNGNSIVLQDILDSIAPGILPIAVVFGLFFLVKSKKVNYSVISLGTIAICILGSFIGIF</sequence>
<feature type="transmembrane region" description="Helical" evidence="9">
    <location>
        <begin position="195"/>
        <end position="216"/>
    </location>
</feature>
<feature type="transmembrane region" description="Helical" evidence="9">
    <location>
        <begin position="236"/>
        <end position="257"/>
    </location>
</feature>
<dbReference type="OrthoDB" id="9795582at2"/>
<comment type="caution">
    <text evidence="10">The sequence shown here is derived from an EMBL/GenBank/DDBJ whole genome shotgun (WGS) entry which is preliminary data.</text>
</comment>
<keyword evidence="6 9" id="KW-0812">Transmembrane</keyword>
<keyword evidence="5" id="KW-0598">Phosphotransferase system</keyword>
<dbReference type="eggNOG" id="COG3716">
    <property type="taxonomic scope" value="Bacteria"/>
</dbReference>
<evidence type="ECO:0000256" key="2">
    <source>
        <dbReference type="ARBA" id="ARBA00022448"/>
    </source>
</evidence>
<evidence type="ECO:0000256" key="1">
    <source>
        <dbReference type="ARBA" id="ARBA00004651"/>
    </source>
</evidence>
<evidence type="ECO:0000313" key="13">
    <source>
        <dbReference type="Proteomes" id="UP000014158"/>
    </source>
</evidence>
<evidence type="ECO:0000313" key="12">
    <source>
        <dbReference type="Proteomes" id="UP000013877"/>
    </source>
</evidence>
<reference evidence="10 12" key="1">
    <citation type="submission" date="2013-02" db="EMBL/GenBank/DDBJ databases">
        <title>The Genome Sequence of Enterococcus raffinosus ATCC_49464.</title>
        <authorList>
            <consortium name="The Broad Institute Genome Sequencing Platform"/>
            <consortium name="The Broad Institute Genome Sequencing Center for Infectious Disease"/>
            <person name="Earl A.M."/>
            <person name="Gilmore M.S."/>
            <person name="Lebreton F."/>
            <person name="Walker B."/>
            <person name="Young S.K."/>
            <person name="Zeng Q."/>
            <person name="Gargeya S."/>
            <person name="Fitzgerald M."/>
            <person name="Haas B."/>
            <person name="Abouelleil A."/>
            <person name="Alvarado L."/>
            <person name="Arachchi H.M."/>
            <person name="Berlin A.M."/>
            <person name="Chapman S.B."/>
            <person name="Dewar J."/>
            <person name="Goldberg J."/>
            <person name="Griggs A."/>
            <person name="Gujja S."/>
            <person name="Hansen M."/>
            <person name="Howarth C."/>
            <person name="Imamovic A."/>
            <person name="Larimer J."/>
            <person name="McCowan C."/>
            <person name="Murphy C."/>
            <person name="Neiman D."/>
            <person name="Pearson M."/>
            <person name="Priest M."/>
            <person name="Roberts A."/>
            <person name="Saif S."/>
            <person name="Shea T."/>
            <person name="Sisk P."/>
            <person name="Sykes S."/>
            <person name="Wortman J."/>
            <person name="Nusbaum C."/>
            <person name="Birren B."/>
        </authorList>
    </citation>
    <scope>NUCLEOTIDE SEQUENCE [LARGE SCALE GENOMIC DNA]</scope>
    <source>
        <strain evidence="10 12">ATCC 49464</strain>
    </source>
</reference>
<gene>
    <name evidence="11" type="ORF">I590_00585</name>
    <name evidence="10" type="ORF">UAK_03845</name>
</gene>
<dbReference type="AlphaFoldDB" id="R2R2V7"/>
<reference evidence="11 13" key="2">
    <citation type="submission" date="2013-03" db="EMBL/GenBank/DDBJ databases">
        <title>The Genome Sequence of Enterococcus raffinosus ATCC_49464 (PacBio/Illumina hybrid assembly).</title>
        <authorList>
            <consortium name="The Broad Institute Genomics Platform"/>
            <consortium name="The Broad Institute Genome Sequencing Center for Infectious Disease"/>
            <person name="Earl A."/>
            <person name="Russ C."/>
            <person name="Gilmore M."/>
            <person name="Surin D."/>
            <person name="Walker B."/>
            <person name="Young S."/>
            <person name="Zeng Q."/>
            <person name="Gargeya S."/>
            <person name="Fitzgerald M."/>
            <person name="Haas B."/>
            <person name="Abouelleil A."/>
            <person name="Allen A.W."/>
            <person name="Alvarado L."/>
            <person name="Arachchi H.M."/>
            <person name="Berlin A.M."/>
            <person name="Chapman S.B."/>
            <person name="Gainer-Dewar J."/>
            <person name="Goldberg J."/>
            <person name="Griggs A."/>
            <person name="Gujja S."/>
            <person name="Hansen M."/>
            <person name="Howarth C."/>
            <person name="Imamovic A."/>
            <person name="Ireland A."/>
            <person name="Larimer J."/>
            <person name="McCowan C."/>
            <person name="Murphy C."/>
            <person name="Pearson M."/>
            <person name="Poon T.W."/>
            <person name="Priest M."/>
            <person name="Roberts A."/>
            <person name="Saif S."/>
            <person name="Shea T."/>
            <person name="Sisk P."/>
            <person name="Sykes S."/>
            <person name="Wortman J."/>
            <person name="Nusbaum C."/>
            <person name="Birren B."/>
        </authorList>
    </citation>
    <scope>NUCLEOTIDE SEQUENCE [LARGE SCALE GENOMIC DNA]</scope>
    <source>
        <strain evidence="11 13">ATCC 49464</strain>
    </source>
</reference>
<protein>
    <recommendedName>
        <fullName evidence="14">PTS system mannose/fructose/sorbose-specific IID component</fullName>
    </recommendedName>
</protein>
<keyword evidence="8 9" id="KW-0472">Membrane</keyword>
<evidence type="ECO:0000256" key="4">
    <source>
        <dbReference type="ARBA" id="ARBA00022597"/>
    </source>
</evidence>
<feature type="transmembrane region" description="Helical" evidence="9">
    <location>
        <begin position="151"/>
        <end position="174"/>
    </location>
</feature>
<keyword evidence="7 9" id="KW-1133">Transmembrane helix</keyword>
<dbReference type="InterPro" id="IPR004704">
    <property type="entry name" value="PTS_IID_man"/>
</dbReference>
<keyword evidence="13" id="KW-1185">Reference proteome</keyword>
<proteinExistence type="predicted"/>
<dbReference type="Proteomes" id="UP000014158">
    <property type="component" value="Unassembled WGS sequence"/>
</dbReference>
<evidence type="ECO:0000313" key="10">
    <source>
        <dbReference type="EMBL" id="EOH74981.1"/>
    </source>
</evidence>
<evidence type="ECO:0000256" key="5">
    <source>
        <dbReference type="ARBA" id="ARBA00022683"/>
    </source>
</evidence>
<evidence type="ECO:0000256" key="9">
    <source>
        <dbReference type="SAM" id="Phobius"/>
    </source>
</evidence>
<dbReference type="PROSITE" id="PS51108">
    <property type="entry name" value="PTS_EIID"/>
    <property type="match status" value="1"/>
</dbReference>
<keyword evidence="3" id="KW-1003">Cell membrane</keyword>
<dbReference type="PATRIC" id="fig|1158602.3.peg.3845"/>
<dbReference type="RefSeq" id="WP_010747008.1">
    <property type="nucleotide sequence ID" value="NZ_ASWF01000001.1"/>
</dbReference>